<dbReference type="InterPro" id="IPR009959">
    <property type="entry name" value="Cyclase_SnoaL-like"/>
</dbReference>
<dbReference type="Proteomes" id="UP000198984">
    <property type="component" value="Unassembled WGS sequence"/>
</dbReference>
<dbReference type="InterPro" id="IPR032710">
    <property type="entry name" value="NTF2-like_dom_sf"/>
</dbReference>
<evidence type="ECO:0000313" key="2">
    <source>
        <dbReference type="Proteomes" id="UP000198984"/>
    </source>
</evidence>
<protein>
    <submittedName>
        <fullName evidence="1">Predicted ester cyclase</fullName>
    </submittedName>
</protein>
<dbReference type="Pfam" id="PF07366">
    <property type="entry name" value="SnoaL"/>
    <property type="match status" value="1"/>
</dbReference>
<name>A0A1H7UVA2_9BACT</name>
<dbReference type="OrthoDB" id="7876517at2"/>
<dbReference type="SUPFAM" id="SSF54427">
    <property type="entry name" value="NTF2-like"/>
    <property type="match status" value="1"/>
</dbReference>
<accession>A0A1H7UVA2</accession>
<evidence type="ECO:0000313" key="1">
    <source>
        <dbReference type="EMBL" id="SEM00893.1"/>
    </source>
</evidence>
<organism evidence="1 2">
    <name type="scientific">Chitinophaga rupis</name>
    <dbReference type="NCBI Taxonomy" id="573321"/>
    <lineage>
        <taxon>Bacteria</taxon>
        <taxon>Pseudomonadati</taxon>
        <taxon>Bacteroidota</taxon>
        <taxon>Chitinophagia</taxon>
        <taxon>Chitinophagales</taxon>
        <taxon>Chitinophagaceae</taxon>
        <taxon>Chitinophaga</taxon>
    </lineage>
</organism>
<reference evidence="1 2" key="1">
    <citation type="submission" date="2016-10" db="EMBL/GenBank/DDBJ databases">
        <authorList>
            <person name="de Groot N.N."/>
        </authorList>
    </citation>
    <scope>NUCLEOTIDE SEQUENCE [LARGE SCALE GENOMIC DNA]</scope>
    <source>
        <strain evidence="1 2">DSM 21039</strain>
    </source>
</reference>
<dbReference type="AlphaFoldDB" id="A0A1H7UVA2"/>
<dbReference type="Gene3D" id="3.10.450.50">
    <property type="match status" value="1"/>
</dbReference>
<dbReference type="GO" id="GO:0030638">
    <property type="term" value="P:polyketide metabolic process"/>
    <property type="evidence" value="ECO:0007669"/>
    <property type="project" value="InterPro"/>
</dbReference>
<dbReference type="RefSeq" id="WP_089912347.1">
    <property type="nucleotide sequence ID" value="NZ_FOBB01000003.1"/>
</dbReference>
<proteinExistence type="predicted"/>
<sequence>MATANEAHYLRYISFLNERRLDDLSEFVQEKLTYNGKAMTRTDYQNLIAGDIAAIPDLYYNVHLLVVKDDTIACRIKFDCTPQSEFLGFHPNGKKISFSEHVFYQLKDGKIAEVWSLIDTRSIQSQLEQKRT</sequence>
<gene>
    <name evidence="1" type="ORF">SAMN04488505_103122</name>
</gene>
<dbReference type="EMBL" id="FOBB01000003">
    <property type="protein sequence ID" value="SEM00893.1"/>
    <property type="molecule type" value="Genomic_DNA"/>
</dbReference>
<dbReference type="STRING" id="573321.SAMN04488505_103122"/>
<dbReference type="PANTHER" id="PTHR38436:SF1">
    <property type="entry name" value="ESTER CYCLASE"/>
    <property type="match status" value="1"/>
</dbReference>
<dbReference type="PANTHER" id="PTHR38436">
    <property type="entry name" value="POLYKETIDE CYCLASE SNOAL-LIKE DOMAIN"/>
    <property type="match status" value="1"/>
</dbReference>
<keyword evidence="2" id="KW-1185">Reference proteome</keyword>